<evidence type="ECO:0000313" key="2">
    <source>
        <dbReference type="EnsemblPlants" id="AET3Gv20436900.18"/>
    </source>
</evidence>
<dbReference type="Proteomes" id="UP000015105">
    <property type="component" value="Chromosome 3D"/>
</dbReference>
<reference evidence="2" key="3">
    <citation type="journal article" date="2017" name="Nature">
        <title>Genome sequence of the progenitor of the wheat D genome Aegilops tauschii.</title>
        <authorList>
            <person name="Luo M.C."/>
            <person name="Gu Y.Q."/>
            <person name="Puiu D."/>
            <person name="Wang H."/>
            <person name="Twardziok S.O."/>
            <person name="Deal K.R."/>
            <person name="Huo N."/>
            <person name="Zhu T."/>
            <person name="Wang L."/>
            <person name="Wang Y."/>
            <person name="McGuire P.E."/>
            <person name="Liu S."/>
            <person name="Long H."/>
            <person name="Ramasamy R.K."/>
            <person name="Rodriguez J.C."/>
            <person name="Van S.L."/>
            <person name="Yuan L."/>
            <person name="Wang Z."/>
            <person name="Xia Z."/>
            <person name="Xiao L."/>
            <person name="Anderson O.D."/>
            <person name="Ouyang S."/>
            <person name="Liang Y."/>
            <person name="Zimin A.V."/>
            <person name="Pertea G."/>
            <person name="Qi P."/>
            <person name="Bennetzen J.L."/>
            <person name="Dai X."/>
            <person name="Dawson M.W."/>
            <person name="Muller H.G."/>
            <person name="Kugler K."/>
            <person name="Rivarola-Duarte L."/>
            <person name="Spannagl M."/>
            <person name="Mayer K.F.X."/>
            <person name="Lu F.H."/>
            <person name="Bevan M.W."/>
            <person name="Leroy P."/>
            <person name="Li P."/>
            <person name="You F.M."/>
            <person name="Sun Q."/>
            <person name="Liu Z."/>
            <person name="Lyons E."/>
            <person name="Wicker T."/>
            <person name="Salzberg S.L."/>
            <person name="Devos K.M."/>
            <person name="Dvorak J."/>
        </authorList>
    </citation>
    <scope>NUCLEOTIDE SEQUENCE [LARGE SCALE GENOMIC DNA]</scope>
    <source>
        <strain evidence="2">cv. AL8/78</strain>
    </source>
</reference>
<dbReference type="EnsemblPlants" id="AET3Gv20436900.18">
    <property type="protein sequence ID" value="AET3Gv20436900.18"/>
    <property type="gene ID" value="AET3Gv20436900"/>
</dbReference>
<dbReference type="AlphaFoldDB" id="A0A453ES85"/>
<dbReference type="PROSITE" id="PS50994">
    <property type="entry name" value="INTEGRASE"/>
    <property type="match status" value="1"/>
</dbReference>
<dbReference type="Gene3D" id="1.10.340.70">
    <property type="match status" value="1"/>
</dbReference>
<accession>A0A453ES85</accession>
<protein>
    <recommendedName>
        <fullName evidence="1">Integrase catalytic domain-containing protein</fullName>
    </recommendedName>
</protein>
<evidence type="ECO:0000259" key="1">
    <source>
        <dbReference type="PROSITE" id="PS50994"/>
    </source>
</evidence>
<reference evidence="3" key="1">
    <citation type="journal article" date="2014" name="Science">
        <title>Ancient hybridizations among the ancestral genomes of bread wheat.</title>
        <authorList>
            <consortium name="International Wheat Genome Sequencing Consortium,"/>
            <person name="Marcussen T."/>
            <person name="Sandve S.R."/>
            <person name="Heier L."/>
            <person name="Spannagl M."/>
            <person name="Pfeifer M."/>
            <person name="Jakobsen K.S."/>
            <person name="Wulff B.B."/>
            <person name="Steuernagel B."/>
            <person name="Mayer K.F."/>
            <person name="Olsen O.A."/>
        </authorList>
    </citation>
    <scope>NUCLEOTIDE SEQUENCE [LARGE SCALE GENOMIC DNA]</scope>
    <source>
        <strain evidence="3">cv. AL8/78</strain>
    </source>
</reference>
<organism evidence="2 3">
    <name type="scientific">Aegilops tauschii subsp. strangulata</name>
    <name type="common">Goatgrass</name>
    <dbReference type="NCBI Taxonomy" id="200361"/>
    <lineage>
        <taxon>Eukaryota</taxon>
        <taxon>Viridiplantae</taxon>
        <taxon>Streptophyta</taxon>
        <taxon>Embryophyta</taxon>
        <taxon>Tracheophyta</taxon>
        <taxon>Spermatophyta</taxon>
        <taxon>Magnoliopsida</taxon>
        <taxon>Liliopsida</taxon>
        <taxon>Poales</taxon>
        <taxon>Poaceae</taxon>
        <taxon>BOP clade</taxon>
        <taxon>Pooideae</taxon>
        <taxon>Triticodae</taxon>
        <taxon>Triticeae</taxon>
        <taxon>Triticinae</taxon>
        <taxon>Aegilops</taxon>
    </lineage>
</organism>
<dbReference type="InterPro" id="IPR041588">
    <property type="entry name" value="Integrase_H2C2"/>
</dbReference>
<keyword evidence="3" id="KW-1185">Reference proteome</keyword>
<dbReference type="Gene3D" id="3.30.420.10">
    <property type="entry name" value="Ribonuclease H-like superfamily/Ribonuclease H"/>
    <property type="match status" value="1"/>
</dbReference>
<dbReference type="GO" id="GO:0003676">
    <property type="term" value="F:nucleic acid binding"/>
    <property type="evidence" value="ECO:0007669"/>
    <property type="project" value="InterPro"/>
</dbReference>
<dbReference type="Gramene" id="AET3Gv20436900.18">
    <property type="protein sequence ID" value="AET3Gv20436900.18"/>
    <property type="gene ID" value="AET3Gv20436900"/>
</dbReference>
<evidence type="ECO:0000313" key="3">
    <source>
        <dbReference type="Proteomes" id="UP000015105"/>
    </source>
</evidence>
<proteinExistence type="predicted"/>
<dbReference type="PANTHER" id="PTHR37984:SF5">
    <property type="entry name" value="PROTEIN NYNRIN-LIKE"/>
    <property type="match status" value="1"/>
</dbReference>
<feature type="domain" description="Integrase catalytic" evidence="1">
    <location>
        <begin position="200"/>
        <end position="331"/>
    </location>
</feature>
<dbReference type="GO" id="GO:0015074">
    <property type="term" value="P:DNA integration"/>
    <property type="evidence" value="ECO:0007669"/>
    <property type="project" value="InterPro"/>
</dbReference>
<reference evidence="2" key="4">
    <citation type="submission" date="2019-03" db="UniProtKB">
        <authorList>
            <consortium name="EnsemblPlants"/>
        </authorList>
    </citation>
    <scope>IDENTIFICATION</scope>
</reference>
<dbReference type="InterPro" id="IPR036397">
    <property type="entry name" value="RNaseH_sf"/>
</dbReference>
<dbReference type="Pfam" id="PF17921">
    <property type="entry name" value="Integrase_H2C2"/>
    <property type="match status" value="1"/>
</dbReference>
<dbReference type="SUPFAM" id="SSF53098">
    <property type="entry name" value="Ribonuclease H-like"/>
    <property type="match status" value="1"/>
</dbReference>
<dbReference type="PANTHER" id="PTHR37984">
    <property type="entry name" value="PROTEIN CBG26694"/>
    <property type="match status" value="1"/>
</dbReference>
<sequence>MKSISTARAFYYQNGSSKSMSVGRPSPLTTDVQKKAMTKLVGLQFQFQYKKGSENLAADALSRVGHLLAVTTTSTSRPVWLQEVLNSYEVDPDAQTLLQKLAISAADTSEYSLEKGVIKHQGRIWIGANQALRTKLISAFHASAVGGHSGIQATYQRVRKLFVWTGLKQDIIDFVHQCAVCQQAKHEHVKSPGLLQPLPVPDGPWQEITMDFIEALPKSEGYTVILVVVDRLTKYAHFIPLKHPFSAPVVAKAFLHTVVKLHGPPHTIVSDRDKIFTSHFWKVLFKLWDTKLLMSTAYHPQTDGQSERVNQCLEMFLRCAVHDTPTKWHSW</sequence>
<dbReference type="InterPro" id="IPR001584">
    <property type="entry name" value="Integrase_cat-core"/>
</dbReference>
<dbReference type="InterPro" id="IPR050951">
    <property type="entry name" value="Retrovirus_Pol_polyprotein"/>
</dbReference>
<dbReference type="InterPro" id="IPR012337">
    <property type="entry name" value="RNaseH-like_sf"/>
</dbReference>
<reference evidence="2" key="5">
    <citation type="journal article" date="2021" name="G3 (Bethesda)">
        <title>Aegilops tauschii genome assembly Aet v5.0 features greater sequence contiguity and improved annotation.</title>
        <authorList>
            <person name="Wang L."/>
            <person name="Zhu T."/>
            <person name="Rodriguez J.C."/>
            <person name="Deal K.R."/>
            <person name="Dubcovsky J."/>
            <person name="McGuire P.E."/>
            <person name="Lux T."/>
            <person name="Spannagl M."/>
            <person name="Mayer K.F.X."/>
            <person name="Baldrich P."/>
            <person name="Meyers B.C."/>
            <person name="Huo N."/>
            <person name="Gu Y.Q."/>
            <person name="Zhou H."/>
            <person name="Devos K.M."/>
            <person name="Bennetzen J.L."/>
            <person name="Unver T."/>
            <person name="Budak H."/>
            <person name="Gulick P.J."/>
            <person name="Galiba G."/>
            <person name="Kalapos B."/>
            <person name="Nelson D.R."/>
            <person name="Li P."/>
            <person name="You F.M."/>
            <person name="Luo M.C."/>
            <person name="Dvorak J."/>
        </authorList>
    </citation>
    <scope>NUCLEOTIDE SEQUENCE [LARGE SCALE GENOMIC DNA]</scope>
    <source>
        <strain evidence="2">cv. AL8/78</strain>
    </source>
</reference>
<name>A0A453ES85_AEGTS</name>
<reference evidence="3" key="2">
    <citation type="journal article" date="2017" name="Nat. Plants">
        <title>The Aegilops tauschii genome reveals multiple impacts of transposons.</title>
        <authorList>
            <person name="Zhao G."/>
            <person name="Zou C."/>
            <person name="Li K."/>
            <person name="Wang K."/>
            <person name="Li T."/>
            <person name="Gao L."/>
            <person name="Zhang X."/>
            <person name="Wang H."/>
            <person name="Yang Z."/>
            <person name="Liu X."/>
            <person name="Jiang W."/>
            <person name="Mao L."/>
            <person name="Kong X."/>
            <person name="Jiao Y."/>
            <person name="Jia J."/>
        </authorList>
    </citation>
    <scope>NUCLEOTIDE SEQUENCE [LARGE SCALE GENOMIC DNA]</scope>
    <source>
        <strain evidence="3">cv. AL8/78</strain>
    </source>
</reference>